<dbReference type="GO" id="GO:0006508">
    <property type="term" value="P:proteolysis"/>
    <property type="evidence" value="ECO:0007669"/>
    <property type="project" value="UniProtKB-KW"/>
</dbReference>
<keyword evidence="7 9" id="KW-0482">Metalloprotease</keyword>
<dbReference type="GO" id="GO:0071555">
    <property type="term" value="P:cell wall organization"/>
    <property type="evidence" value="ECO:0007669"/>
    <property type="project" value="UniProtKB-KW"/>
</dbReference>
<evidence type="ECO:0000256" key="5">
    <source>
        <dbReference type="ARBA" id="ARBA00022833"/>
    </source>
</evidence>
<feature type="signal peptide" evidence="11">
    <location>
        <begin position="1"/>
        <end position="19"/>
    </location>
</feature>
<evidence type="ECO:0000256" key="4">
    <source>
        <dbReference type="ARBA" id="ARBA00022801"/>
    </source>
</evidence>
<evidence type="ECO:0000256" key="10">
    <source>
        <dbReference type="PIRNR" id="PIRNR026671"/>
    </source>
</evidence>
<feature type="binding site" evidence="9">
    <location>
        <position position="229"/>
    </location>
    <ligand>
        <name>Zn(2+)</name>
        <dbReference type="ChEBI" id="CHEBI:29105"/>
        <note>catalytic</note>
    </ligand>
</feature>
<keyword evidence="6 9" id="KW-0224">Dipeptidase</keyword>
<keyword evidence="13" id="KW-1185">Reference proteome</keyword>
<dbReference type="GO" id="GO:0008270">
    <property type="term" value="F:zinc ion binding"/>
    <property type="evidence" value="ECO:0007669"/>
    <property type="project" value="UniProtKB-UniRule"/>
</dbReference>
<gene>
    <name evidence="9" type="primary">ddpX</name>
    <name evidence="12" type="ORF">HMPREF9695_02194</name>
</gene>
<dbReference type="Gene3D" id="3.30.1380.10">
    <property type="match status" value="1"/>
</dbReference>
<protein>
    <recommendedName>
        <fullName evidence="9 10">D-alanyl-D-alanine dipeptidase</fullName>
        <shortName evidence="9 10">D-Ala-D-Ala dipeptidase</shortName>
        <ecNumber evidence="9 10">3.4.13.22</ecNumber>
    </recommendedName>
</protein>
<dbReference type="PATRIC" id="fig|883078.3.peg.2261"/>
<dbReference type="CDD" id="cd14817">
    <property type="entry name" value="D-Ala-D-Ala_dipeptidase_VanX"/>
    <property type="match status" value="1"/>
</dbReference>
<dbReference type="GO" id="GO:0008237">
    <property type="term" value="F:metallopeptidase activity"/>
    <property type="evidence" value="ECO:0007669"/>
    <property type="project" value="UniProtKB-KW"/>
</dbReference>
<feature type="site" description="Transition state stabilizer" evidence="9">
    <location>
        <position position="92"/>
    </location>
</feature>
<dbReference type="InterPro" id="IPR000755">
    <property type="entry name" value="A_A_dipeptidase"/>
</dbReference>
<dbReference type="Proteomes" id="UP000001096">
    <property type="component" value="Unassembled WGS sequence"/>
</dbReference>
<name>K8PC97_9BRAD</name>
<dbReference type="EMBL" id="AGWX01000003">
    <property type="protein sequence ID" value="EKS38354.1"/>
    <property type="molecule type" value="Genomic_DNA"/>
</dbReference>
<evidence type="ECO:0000256" key="7">
    <source>
        <dbReference type="ARBA" id="ARBA00023049"/>
    </source>
</evidence>
<comment type="function">
    <text evidence="9 10">Catalyzes hydrolysis of the D-alanyl-D-alanine dipeptide.</text>
</comment>
<feature type="chain" id="PRO_5003919873" description="D-alanyl-D-alanine dipeptidase" evidence="11">
    <location>
        <begin position="20"/>
        <end position="248"/>
    </location>
</feature>
<dbReference type="HOGENOM" id="CLU_060744_0_1_5"/>
<dbReference type="PANTHER" id="PTHR43126">
    <property type="entry name" value="D-ALANYL-D-ALANINE DIPEPTIDASE"/>
    <property type="match status" value="1"/>
</dbReference>
<dbReference type="Pfam" id="PF01427">
    <property type="entry name" value="Peptidase_M15"/>
    <property type="match status" value="2"/>
</dbReference>
<dbReference type="GO" id="GO:0160237">
    <property type="term" value="F:D-Ala-D-Ala dipeptidase activity"/>
    <property type="evidence" value="ECO:0007669"/>
    <property type="project" value="UniProtKB-EC"/>
</dbReference>
<comment type="cofactor">
    <cofactor evidence="9">
        <name>Zn(2+)</name>
        <dbReference type="ChEBI" id="CHEBI:29105"/>
    </cofactor>
    <text evidence="9">Binds 1 zinc ion per subunit.</text>
</comment>
<feature type="binding site" evidence="9">
    <location>
        <position position="144"/>
    </location>
    <ligand>
        <name>Zn(2+)</name>
        <dbReference type="ChEBI" id="CHEBI:29105"/>
        <note>catalytic</note>
    </ligand>
</feature>
<dbReference type="SUPFAM" id="SSF55166">
    <property type="entry name" value="Hedgehog/DD-peptidase"/>
    <property type="match status" value="1"/>
</dbReference>
<dbReference type="PANTHER" id="PTHR43126:SF1">
    <property type="entry name" value="D-ALANYL-D-ALANINE DIPEPTIDASE"/>
    <property type="match status" value="1"/>
</dbReference>
<reference evidence="12 13" key="1">
    <citation type="submission" date="2012-04" db="EMBL/GenBank/DDBJ databases">
        <title>The Genome Sequence of Afipia broomeae ATCC 49717.</title>
        <authorList>
            <consortium name="The Broad Institute Genome Sequencing Platform"/>
            <person name="Earl A."/>
            <person name="Ward D."/>
            <person name="Feldgarden M."/>
            <person name="Gevers D."/>
            <person name="Huys G."/>
            <person name="Walker B."/>
            <person name="Young S.K."/>
            <person name="Zeng Q."/>
            <person name="Gargeya S."/>
            <person name="Fitzgerald M."/>
            <person name="Haas B."/>
            <person name="Abouelleil A."/>
            <person name="Alvarado L."/>
            <person name="Arachchi H.M."/>
            <person name="Berlin A."/>
            <person name="Chapman S.B."/>
            <person name="Goldberg J."/>
            <person name="Griggs A."/>
            <person name="Gujja S."/>
            <person name="Hansen M."/>
            <person name="Howarth C."/>
            <person name="Imamovic A."/>
            <person name="Larimer J."/>
            <person name="McCowen C."/>
            <person name="Montmayeur A."/>
            <person name="Murphy C."/>
            <person name="Neiman D."/>
            <person name="Pearson M."/>
            <person name="Priest M."/>
            <person name="Roberts A."/>
            <person name="Saif S."/>
            <person name="Shea T."/>
            <person name="Sisk P."/>
            <person name="Sykes S."/>
            <person name="Wortman J."/>
            <person name="Nusbaum C."/>
            <person name="Birren B."/>
        </authorList>
    </citation>
    <scope>NUCLEOTIDE SEQUENCE [LARGE SCALE GENOMIC DNA]</scope>
    <source>
        <strain evidence="12 13">ATCC 49717</strain>
    </source>
</reference>
<organism evidence="12 13">
    <name type="scientific">Afipia broomeae ATCC 49717</name>
    <dbReference type="NCBI Taxonomy" id="883078"/>
    <lineage>
        <taxon>Bacteria</taxon>
        <taxon>Pseudomonadati</taxon>
        <taxon>Pseudomonadota</taxon>
        <taxon>Alphaproteobacteria</taxon>
        <taxon>Hyphomicrobiales</taxon>
        <taxon>Nitrobacteraceae</taxon>
        <taxon>Afipia</taxon>
    </lineage>
</organism>
<evidence type="ECO:0000313" key="12">
    <source>
        <dbReference type="EMBL" id="EKS38354.1"/>
    </source>
</evidence>
<evidence type="ECO:0000256" key="8">
    <source>
        <dbReference type="ARBA" id="ARBA00023316"/>
    </source>
</evidence>
<evidence type="ECO:0000256" key="11">
    <source>
        <dbReference type="SAM" id="SignalP"/>
    </source>
</evidence>
<dbReference type="RefSeq" id="WP_006020913.1">
    <property type="nucleotide sequence ID" value="NZ_KB375282.1"/>
</dbReference>
<proteinExistence type="inferred from homology"/>
<dbReference type="PIRSF" id="PIRSF026671">
    <property type="entry name" value="AA_dipeptidase"/>
    <property type="match status" value="1"/>
</dbReference>
<evidence type="ECO:0000256" key="3">
    <source>
        <dbReference type="ARBA" id="ARBA00022723"/>
    </source>
</evidence>
<dbReference type="eggNOG" id="COG2173">
    <property type="taxonomic scope" value="Bacteria"/>
</dbReference>
<comment type="catalytic activity">
    <reaction evidence="1 9 10">
        <text>D-alanyl-D-alanine + H2O = 2 D-alanine</text>
        <dbReference type="Rhea" id="RHEA:20661"/>
        <dbReference type="ChEBI" id="CHEBI:15377"/>
        <dbReference type="ChEBI" id="CHEBI:57416"/>
        <dbReference type="ChEBI" id="CHEBI:57822"/>
        <dbReference type="EC" id="3.4.13.22"/>
    </reaction>
</comment>
<comment type="caution">
    <text evidence="12">The sequence shown here is derived from an EMBL/GenBank/DDBJ whole genome shotgun (WGS) entry which is preliminary data.</text>
</comment>
<keyword evidence="3 9" id="KW-0479">Metal-binding</keyword>
<dbReference type="EC" id="3.4.13.22" evidence="9 10"/>
<keyword evidence="11" id="KW-0732">Signal</keyword>
<keyword evidence="5 9" id="KW-0862">Zinc</keyword>
<comment type="similarity">
    <text evidence="9 10">Belongs to the peptidase M15D family.</text>
</comment>
<keyword evidence="8 10" id="KW-0961">Cell wall biogenesis/degradation</keyword>
<dbReference type="HAMAP" id="MF_01924">
    <property type="entry name" value="A_A_dipeptidase"/>
    <property type="match status" value="1"/>
</dbReference>
<evidence type="ECO:0000256" key="2">
    <source>
        <dbReference type="ARBA" id="ARBA00022670"/>
    </source>
</evidence>
<evidence type="ECO:0000256" key="9">
    <source>
        <dbReference type="HAMAP-Rule" id="MF_01924"/>
    </source>
</evidence>
<dbReference type="AlphaFoldDB" id="K8PC97"/>
<sequence length="248" mass="27584">MRLTTAILLGGLGVSAAAAQPLPADFVYLRDVDPTIVQDMRYATANNFVGRVLNGYEAGECIVTRSVGAALKRVQQDLKPRGLSLKVYDCYRPQRAVDDMYAWAQDGQETPAQRRYNPKMRKDDLFRLGYIARHSGHSTGNAVDLTLVQLPVSNAAPFDPRADYADCTGPQNRRAPDNSVDMGTGYDCSDEIAHTGSKAITAQQRKWRGTLVNAMARHGFFNYRLEWWHFSLPGPGNTAFDFPVTRRP</sequence>
<keyword evidence="2 9" id="KW-0645">Protease</keyword>
<evidence type="ECO:0000256" key="6">
    <source>
        <dbReference type="ARBA" id="ARBA00022997"/>
    </source>
</evidence>
<evidence type="ECO:0000313" key="13">
    <source>
        <dbReference type="Proteomes" id="UP000001096"/>
    </source>
</evidence>
<evidence type="ECO:0000256" key="1">
    <source>
        <dbReference type="ARBA" id="ARBA00001362"/>
    </source>
</evidence>
<feature type="binding site" evidence="9">
    <location>
        <position position="137"/>
    </location>
    <ligand>
        <name>Zn(2+)</name>
        <dbReference type="ChEBI" id="CHEBI:29105"/>
        <note>catalytic</note>
    </ligand>
</feature>
<accession>K8PC97</accession>
<keyword evidence="4 9" id="KW-0378">Hydrolase</keyword>
<feature type="active site" description="Proton donor/acceptor" evidence="9">
    <location>
        <position position="226"/>
    </location>
</feature>
<dbReference type="InterPro" id="IPR009045">
    <property type="entry name" value="Zn_M74/Hedgehog-like"/>
</dbReference>